<organism evidence="5 6">
    <name type="scientific">Massilia jejuensis</name>
    <dbReference type="NCBI Taxonomy" id="648894"/>
    <lineage>
        <taxon>Bacteria</taxon>
        <taxon>Pseudomonadati</taxon>
        <taxon>Pseudomonadota</taxon>
        <taxon>Betaproteobacteria</taxon>
        <taxon>Burkholderiales</taxon>
        <taxon>Oxalobacteraceae</taxon>
        <taxon>Telluria group</taxon>
        <taxon>Massilia</taxon>
    </lineage>
</organism>
<sequence length="367" mass="37597">MKNLDQFGARTRLGAALCAACFATLAGFPAAARAEVLDRPAPPSTLALKRSLSGIAVQGANALAVGVRGTILVSRDAGKSWQQASVPVSADLTTVRFTAPGVAWALGHDGVALRSADSGRTWTRVLDGRSLAALVKTHYGALAAAGSAEAAEVLAELDRALRQSATPGVLPYPLLDIRIGADGEGFLAGAFGVLLRTQDAGKTWEPMLEKAANDRRMHLYALEQGADGNFYLAGEQGLLRRYDRATGRFTELASPYAGTFFGLKANGTALVAYGLRGNAFVSEDNAATWKPLALGAAATVVAAIPAGPGQFAFVTQSGQVVLAGADGKPASAAPRTRGEVFDAALSAPGQLALAGIGGVTLAPMPSK</sequence>
<proteinExistence type="predicted"/>
<evidence type="ECO:0000259" key="4">
    <source>
        <dbReference type="Pfam" id="PF14870"/>
    </source>
</evidence>
<evidence type="ECO:0000256" key="1">
    <source>
        <dbReference type="ARBA" id="ARBA00022531"/>
    </source>
</evidence>
<dbReference type="PANTHER" id="PTHR47199">
    <property type="entry name" value="PHOTOSYSTEM II STABILITY/ASSEMBLY FACTOR HCF136, CHLOROPLASTIC"/>
    <property type="match status" value="1"/>
</dbReference>
<keyword evidence="6" id="KW-1185">Reference proteome</keyword>
<keyword evidence="2" id="KW-0604">Photosystem II</keyword>
<reference evidence="6" key="1">
    <citation type="journal article" date="2019" name="Int. J. Syst. Evol. Microbiol.">
        <title>The Global Catalogue of Microorganisms (GCM) 10K type strain sequencing project: providing services to taxonomists for standard genome sequencing and annotation.</title>
        <authorList>
            <consortium name="The Broad Institute Genomics Platform"/>
            <consortium name="The Broad Institute Genome Sequencing Center for Infectious Disease"/>
            <person name="Wu L."/>
            <person name="Ma J."/>
        </authorList>
    </citation>
    <scope>NUCLEOTIDE SEQUENCE [LARGE SCALE GENOMIC DNA]</scope>
    <source>
        <strain evidence="6">CCUG 38813</strain>
    </source>
</reference>
<dbReference type="RefSeq" id="WP_379717073.1">
    <property type="nucleotide sequence ID" value="NZ_JBHSMS010000012.1"/>
</dbReference>
<evidence type="ECO:0000313" key="5">
    <source>
        <dbReference type="EMBL" id="MFC5510116.1"/>
    </source>
</evidence>
<dbReference type="Pfam" id="PF14870">
    <property type="entry name" value="PSII_BNR"/>
    <property type="match status" value="1"/>
</dbReference>
<dbReference type="InterPro" id="IPR028203">
    <property type="entry name" value="PSII_CF48-like_dom"/>
</dbReference>
<gene>
    <name evidence="5" type="ORF">ACFPOU_03110</name>
</gene>
<dbReference type="Proteomes" id="UP001596031">
    <property type="component" value="Unassembled WGS sequence"/>
</dbReference>
<name>A0ABW0PDL5_9BURK</name>
<dbReference type="Gene3D" id="2.130.10.10">
    <property type="entry name" value="YVTN repeat-like/Quinoprotein amine dehydrogenase"/>
    <property type="match status" value="2"/>
</dbReference>
<evidence type="ECO:0000313" key="6">
    <source>
        <dbReference type="Proteomes" id="UP001596031"/>
    </source>
</evidence>
<evidence type="ECO:0000256" key="3">
    <source>
        <dbReference type="SAM" id="SignalP"/>
    </source>
</evidence>
<accession>A0ABW0PDL5</accession>
<dbReference type="SUPFAM" id="SSF110296">
    <property type="entry name" value="Oligoxyloglucan reducing end-specific cellobiohydrolase"/>
    <property type="match status" value="1"/>
</dbReference>
<protein>
    <submittedName>
        <fullName evidence="5">WD40/YVTN/BNR-like repeat-containing protein</fullName>
    </submittedName>
</protein>
<evidence type="ECO:0000256" key="2">
    <source>
        <dbReference type="ARBA" id="ARBA00023276"/>
    </source>
</evidence>
<dbReference type="PANTHER" id="PTHR47199:SF2">
    <property type="entry name" value="PHOTOSYSTEM II STABILITY_ASSEMBLY FACTOR HCF136, CHLOROPLASTIC"/>
    <property type="match status" value="1"/>
</dbReference>
<feature type="chain" id="PRO_5045338432" evidence="3">
    <location>
        <begin position="35"/>
        <end position="367"/>
    </location>
</feature>
<keyword evidence="3" id="KW-0732">Signal</keyword>
<feature type="domain" description="Photosynthesis system II assembly factor Ycf48/Hcf136-like" evidence="4">
    <location>
        <begin position="60"/>
        <end position="114"/>
    </location>
</feature>
<comment type="caution">
    <text evidence="5">The sequence shown here is derived from an EMBL/GenBank/DDBJ whole genome shotgun (WGS) entry which is preliminary data.</text>
</comment>
<dbReference type="EMBL" id="JBHSMS010000012">
    <property type="protein sequence ID" value="MFC5510116.1"/>
    <property type="molecule type" value="Genomic_DNA"/>
</dbReference>
<keyword evidence="1" id="KW-0602">Photosynthesis</keyword>
<dbReference type="InterPro" id="IPR015943">
    <property type="entry name" value="WD40/YVTN_repeat-like_dom_sf"/>
</dbReference>
<feature type="signal peptide" evidence="3">
    <location>
        <begin position="1"/>
        <end position="34"/>
    </location>
</feature>